<dbReference type="Proteomes" id="UP001163105">
    <property type="component" value="Unassembled WGS sequence"/>
</dbReference>
<name>A0AB34FWC7_9HYPO</name>
<dbReference type="EMBL" id="JAQHRD010000004">
    <property type="protein sequence ID" value="KAJ6442350.1"/>
    <property type="molecule type" value="Genomic_DNA"/>
</dbReference>
<sequence>MERIPYPPADSFPPELPPANMLRMWSHSPATLRPGLGLGTACITALSISPALREALALYCSVKFDCDYIWTRHTDDAKNAGLTEDHFRALKDRNIQSLQVWSEQEVAFLVFLNDVIDKPEASDEALNEARKWFDDRQVVEIITAQGFYYMWARIATTLRVGLDTGLEGDDRKAKQWATGS</sequence>
<comment type="caution">
    <text evidence="1">The sequence shown here is derived from an EMBL/GenBank/DDBJ whole genome shotgun (WGS) entry which is preliminary data.</text>
</comment>
<organism evidence="1 2">
    <name type="scientific">Purpureocillium lavendulum</name>
    <dbReference type="NCBI Taxonomy" id="1247861"/>
    <lineage>
        <taxon>Eukaryota</taxon>
        <taxon>Fungi</taxon>
        <taxon>Dikarya</taxon>
        <taxon>Ascomycota</taxon>
        <taxon>Pezizomycotina</taxon>
        <taxon>Sordariomycetes</taxon>
        <taxon>Hypocreomycetidae</taxon>
        <taxon>Hypocreales</taxon>
        <taxon>Ophiocordycipitaceae</taxon>
        <taxon>Purpureocillium</taxon>
    </lineage>
</organism>
<accession>A0AB34FWC7</accession>
<dbReference type="PANTHER" id="PTHR34846:SF5">
    <property type="entry name" value="CARBOXYMUCONOLACTONE DECARBOXYLASE-LIKE DOMAIN-CONTAINING PROTEIN"/>
    <property type="match status" value="1"/>
</dbReference>
<protein>
    <submittedName>
        <fullName evidence="1">Carboxymuconolactone decarboxylase family domain-containing protein</fullName>
    </submittedName>
</protein>
<dbReference type="AlphaFoldDB" id="A0AB34FWC7"/>
<gene>
    <name evidence="1" type="ORF">O9K51_05908</name>
</gene>
<proteinExistence type="predicted"/>
<dbReference type="PANTHER" id="PTHR34846">
    <property type="entry name" value="4-CARBOXYMUCONOLACTONE DECARBOXYLASE FAMILY PROTEIN (AFU_ORTHOLOGUE AFUA_6G11590)"/>
    <property type="match status" value="1"/>
</dbReference>
<evidence type="ECO:0000313" key="1">
    <source>
        <dbReference type="EMBL" id="KAJ6442350.1"/>
    </source>
</evidence>
<dbReference type="InterPro" id="IPR029032">
    <property type="entry name" value="AhpD-like"/>
</dbReference>
<dbReference type="Gene3D" id="1.20.1290.10">
    <property type="entry name" value="AhpD-like"/>
    <property type="match status" value="1"/>
</dbReference>
<keyword evidence="2" id="KW-1185">Reference proteome</keyword>
<reference evidence="1" key="1">
    <citation type="submission" date="2023-01" db="EMBL/GenBank/DDBJ databases">
        <title>The growth and conidiation of Purpureocillium lavendulum are regulated by nitrogen source and histone H3K14 acetylation.</title>
        <authorList>
            <person name="Tang P."/>
            <person name="Han J."/>
            <person name="Zhang C."/>
            <person name="Tang P."/>
            <person name="Qi F."/>
            <person name="Zhang K."/>
            <person name="Liang L."/>
        </authorList>
    </citation>
    <scope>NUCLEOTIDE SEQUENCE</scope>
    <source>
        <strain evidence="1">YMF1.00683</strain>
    </source>
</reference>
<evidence type="ECO:0000313" key="2">
    <source>
        <dbReference type="Proteomes" id="UP001163105"/>
    </source>
</evidence>
<dbReference type="SUPFAM" id="SSF69118">
    <property type="entry name" value="AhpD-like"/>
    <property type="match status" value="1"/>
</dbReference>